<evidence type="ECO:0008006" key="3">
    <source>
        <dbReference type="Google" id="ProtNLM"/>
    </source>
</evidence>
<reference evidence="1 2" key="1">
    <citation type="submission" date="2022-01" db="EMBL/GenBank/DDBJ databases">
        <title>Desulfofustis limnae sp. nov., a novel mesophilic sulfate-reducing bacterium isolated from marsh soil.</title>
        <authorList>
            <person name="Watanabe M."/>
            <person name="Takahashi A."/>
            <person name="Kojima H."/>
            <person name="Fukui M."/>
        </authorList>
    </citation>
    <scope>NUCLEOTIDE SEQUENCE [LARGE SCALE GENOMIC DNA]</scope>
    <source>
        <strain evidence="1 2">PPLL</strain>
    </source>
</reference>
<proteinExistence type="predicted"/>
<protein>
    <recommendedName>
        <fullName evidence="3">DUF3467 domain-containing protein</fullName>
    </recommendedName>
</protein>
<name>A0ABN6M521_9BACT</name>
<accession>A0ABN6M521</accession>
<evidence type="ECO:0000313" key="1">
    <source>
        <dbReference type="EMBL" id="BDD87986.1"/>
    </source>
</evidence>
<dbReference type="Proteomes" id="UP000830055">
    <property type="component" value="Chromosome"/>
</dbReference>
<sequence>MPRKSVGSTIEKKESRETITLHADNSIKTLWVDHTHLSIREDDLCMLRMSATLPEGLFEQAKIMTTKSHLRSLIDVLCKQLEYYPEPKEKKPNKL</sequence>
<dbReference type="EMBL" id="AP025516">
    <property type="protein sequence ID" value="BDD87986.1"/>
    <property type="molecule type" value="Genomic_DNA"/>
</dbReference>
<keyword evidence="2" id="KW-1185">Reference proteome</keyword>
<dbReference type="RefSeq" id="WP_284151382.1">
    <property type="nucleotide sequence ID" value="NZ_AP025516.1"/>
</dbReference>
<evidence type="ECO:0000313" key="2">
    <source>
        <dbReference type="Proteomes" id="UP000830055"/>
    </source>
</evidence>
<gene>
    <name evidence="1" type="ORF">DPPLL_23510</name>
</gene>
<organism evidence="1 2">
    <name type="scientific">Desulfofustis limnaeus</name>
    <dbReference type="NCBI Taxonomy" id="2740163"/>
    <lineage>
        <taxon>Bacteria</taxon>
        <taxon>Pseudomonadati</taxon>
        <taxon>Thermodesulfobacteriota</taxon>
        <taxon>Desulfobulbia</taxon>
        <taxon>Desulfobulbales</taxon>
        <taxon>Desulfocapsaceae</taxon>
        <taxon>Desulfofustis</taxon>
    </lineage>
</organism>